<name>A0A8H3LW16_9GLOM</name>
<feature type="region of interest" description="Disordered" evidence="1">
    <location>
        <begin position="1"/>
        <end position="23"/>
    </location>
</feature>
<organism evidence="2 3">
    <name type="scientific">Rhizophagus clarus</name>
    <dbReference type="NCBI Taxonomy" id="94130"/>
    <lineage>
        <taxon>Eukaryota</taxon>
        <taxon>Fungi</taxon>
        <taxon>Fungi incertae sedis</taxon>
        <taxon>Mucoromycota</taxon>
        <taxon>Glomeromycotina</taxon>
        <taxon>Glomeromycetes</taxon>
        <taxon>Glomerales</taxon>
        <taxon>Glomeraceae</taxon>
        <taxon>Rhizophagus</taxon>
    </lineage>
</organism>
<feature type="compositionally biased region" description="Polar residues" evidence="1">
    <location>
        <begin position="1"/>
        <end position="15"/>
    </location>
</feature>
<comment type="caution">
    <text evidence="2">The sequence shown here is derived from an EMBL/GenBank/DDBJ whole genome shotgun (WGS) entry which is preliminary data.</text>
</comment>
<sequence length="403" mass="46318">MISSRQEVTKQSGQNSHKKKGTKKIVQVITDSMMAELSIQNNMTEISTMACCPKCSSSLLDLAHLFDKTLDVEYHTKKSNEEEILCWVNFRKEFIYQYNEIVKNSNGKIGEKKAKGIIYDKMLEHLTTIREKRSKEMGIQLPKISRSSLTRRTQRSMKLVRIFEKIGIVKIKYLSKYNPNSILELTNDQIQKIIEAPERQNNSAEQDDFPTPEILARNLETSEKSLSIPKENSSLSADEKDYIKILTGSLDDETAYWGTLYENEARVVEEMNEEVASQSREETDKSRSDNDSDSSDSEKEVPDDSDDNGYNGYGGYNEYSEYNRGYYYHDRRYEREVSLMMSPIISPLSIYHAHILSEVSANSGGGKVPPEEKIYSELDSKCKKIKDVNKLKQELFAPDKNYQ</sequence>
<evidence type="ECO:0000313" key="3">
    <source>
        <dbReference type="Proteomes" id="UP000615446"/>
    </source>
</evidence>
<feature type="compositionally biased region" description="Basic and acidic residues" evidence="1">
    <location>
        <begin position="279"/>
        <end position="302"/>
    </location>
</feature>
<protein>
    <submittedName>
        <fullName evidence="2">Uncharacterized protein</fullName>
    </submittedName>
</protein>
<reference evidence="2" key="1">
    <citation type="submission" date="2019-10" db="EMBL/GenBank/DDBJ databases">
        <title>Conservation and host-specific expression of non-tandemly repeated heterogenous ribosome RNA gene in arbuscular mycorrhizal fungi.</title>
        <authorList>
            <person name="Maeda T."/>
            <person name="Kobayashi Y."/>
            <person name="Nakagawa T."/>
            <person name="Ezawa T."/>
            <person name="Yamaguchi K."/>
            <person name="Bino T."/>
            <person name="Nishimoto Y."/>
            <person name="Shigenobu S."/>
            <person name="Kawaguchi M."/>
        </authorList>
    </citation>
    <scope>NUCLEOTIDE SEQUENCE</scope>
    <source>
        <strain evidence="2">HR1</strain>
    </source>
</reference>
<gene>
    <name evidence="2" type="ORF">RCL2_002266000</name>
</gene>
<evidence type="ECO:0000256" key="1">
    <source>
        <dbReference type="SAM" id="MobiDB-lite"/>
    </source>
</evidence>
<dbReference type="Proteomes" id="UP000615446">
    <property type="component" value="Unassembled WGS sequence"/>
</dbReference>
<dbReference type="AlphaFoldDB" id="A0A8H3LW16"/>
<feature type="region of interest" description="Disordered" evidence="1">
    <location>
        <begin position="271"/>
        <end position="316"/>
    </location>
</feature>
<dbReference type="OrthoDB" id="2442052at2759"/>
<evidence type="ECO:0000313" key="2">
    <source>
        <dbReference type="EMBL" id="GES96012.1"/>
    </source>
</evidence>
<accession>A0A8H3LW16</accession>
<proteinExistence type="predicted"/>
<dbReference type="EMBL" id="BLAL01000246">
    <property type="protein sequence ID" value="GES96012.1"/>
    <property type="molecule type" value="Genomic_DNA"/>
</dbReference>